<evidence type="ECO:0000256" key="1">
    <source>
        <dbReference type="SAM" id="Phobius"/>
    </source>
</evidence>
<keyword evidence="1" id="KW-0472">Membrane</keyword>
<name>A0A803QRE6_CANSA</name>
<keyword evidence="1" id="KW-0812">Transmembrane</keyword>
<keyword evidence="3" id="KW-1185">Reference proteome</keyword>
<organism evidence="2 3">
    <name type="scientific">Cannabis sativa</name>
    <name type="common">Hemp</name>
    <name type="synonym">Marijuana</name>
    <dbReference type="NCBI Taxonomy" id="3483"/>
    <lineage>
        <taxon>Eukaryota</taxon>
        <taxon>Viridiplantae</taxon>
        <taxon>Streptophyta</taxon>
        <taxon>Embryophyta</taxon>
        <taxon>Tracheophyta</taxon>
        <taxon>Spermatophyta</taxon>
        <taxon>Magnoliopsida</taxon>
        <taxon>eudicotyledons</taxon>
        <taxon>Gunneridae</taxon>
        <taxon>Pentapetalae</taxon>
        <taxon>rosids</taxon>
        <taxon>fabids</taxon>
        <taxon>Rosales</taxon>
        <taxon>Cannabaceae</taxon>
        <taxon>Cannabis</taxon>
    </lineage>
</organism>
<feature type="transmembrane region" description="Helical" evidence="1">
    <location>
        <begin position="438"/>
        <end position="466"/>
    </location>
</feature>
<protein>
    <submittedName>
        <fullName evidence="2">Uncharacterized protein</fullName>
    </submittedName>
</protein>
<evidence type="ECO:0000313" key="2">
    <source>
        <dbReference type="EnsemblPlants" id="cds.evm.model.ctgX1.9"/>
    </source>
</evidence>
<proteinExistence type="predicted"/>
<dbReference type="EnsemblPlants" id="evm.model.ctgX1.9">
    <property type="protein sequence ID" value="cds.evm.model.ctgX1.9"/>
    <property type="gene ID" value="evm.TU.ctgX1.9"/>
</dbReference>
<keyword evidence="1" id="KW-1133">Transmembrane helix</keyword>
<dbReference type="Gramene" id="evm.model.ctgX1.9">
    <property type="protein sequence ID" value="cds.evm.model.ctgX1.9"/>
    <property type="gene ID" value="evm.TU.ctgX1.9"/>
</dbReference>
<evidence type="ECO:0000313" key="3">
    <source>
        <dbReference type="Proteomes" id="UP000596661"/>
    </source>
</evidence>
<sequence length="816" mass="88822">FECRSLWGVGSRVDSSGLLRFCNPCVRSRSDLRSVGTIPQCRVMFGSKIQVEGLGEVLGRSWFCFQFLSKYPRVSHDSSVGLGSSPSLESCRSVLATTCLLCALVSDPEVQDAQTTSTCPVLVLAQMSRSVIYQVCVSADPDLESRLRSSSTVEVQKRVQVLVRNKISIHLVQDLDPKLGLCVQPGVQARSSSFWAWSLRSWPCNVLGFSLDSEFSLVLRLGSSLSLEFRICDTPLMGLLQAQPRFRCYGPSLCWSSSPESSFCLGYPSPPTCPVSRIESGCCPFTVLDPVQFRVMIQVQVPRSSPVHFLPVPILGPESADWVPQGLGMDWMQVWSSESGRGSGSKAGSQIQTHSGVWVQRLRSGSKLGLIPKFQLNVSMDWIQYSSPRFSILGSEFEFGVRIRGSSLRVLILGVRSALLQSLHTHPVPTESSKFPQLWLRLGLFGLLGQGLCLVLFFCLASLILVSVLDLDTTHRSDQVLHSNLSLDLEHNMSLGLVLGSGLGHFLGFDLGSGLGLGPVPCPSPSSVLVLLVLNPHTDFCFCPSPRLHPIPTNVFVLFLVYGHSQVLVSSSSLCSDSPTLVHWLPKSLSSFWSSPIIVWIWVLPRVPAQLWSGIPRVGLSSVQVCVLSELRFKFNPNLGLGSGPRSKSVPKLSSQSLESGLWISGPNHSPKISIPASGLGLESRFRSDPYLCPNACLDRVPNLGPCPESGFGSQSCFSGPSSTILFVHINLGPRPRCRFCLVSFVLVLGPKSSPKSRLLITGLHLCSLDRDRSSGVEFSVCGSLSRRFEFGVRVGSSFGVRFSCVGFVGQSALSR</sequence>
<accession>A0A803QRE6</accession>
<dbReference type="AlphaFoldDB" id="A0A803QRE6"/>
<dbReference type="Proteomes" id="UP000596661">
    <property type="component" value="Unassembled WGS sequence"/>
</dbReference>
<reference evidence="2" key="1">
    <citation type="submission" date="2021-03" db="UniProtKB">
        <authorList>
            <consortium name="EnsemblPlants"/>
        </authorList>
    </citation>
    <scope>IDENTIFICATION</scope>
</reference>